<dbReference type="Gene3D" id="3.40.1170.60">
    <property type="match status" value="1"/>
</dbReference>
<dbReference type="CDD" id="cd03468">
    <property type="entry name" value="PolY_like"/>
    <property type="match status" value="1"/>
</dbReference>
<comment type="similarity">
    <text evidence="1">Belongs to the DNA polymerase type-Y family.</text>
</comment>
<keyword evidence="2" id="KW-0227">DNA damage</keyword>
<reference evidence="5" key="1">
    <citation type="journal article" date="2019" name="Int. J. Syst. Evol. Microbiol.">
        <title>The Global Catalogue of Microorganisms (GCM) 10K type strain sequencing project: providing services to taxonomists for standard genome sequencing and annotation.</title>
        <authorList>
            <consortium name="The Broad Institute Genomics Platform"/>
            <consortium name="The Broad Institute Genome Sequencing Center for Infectious Disease"/>
            <person name="Wu L."/>
            <person name="Ma J."/>
        </authorList>
    </citation>
    <scope>NUCLEOTIDE SEQUENCE [LARGE SCALE GENOMIC DNA]</scope>
    <source>
        <strain evidence="5">CCUG 58938</strain>
    </source>
</reference>
<dbReference type="Gene3D" id="3.30.70.270">
    <property type="match status" value="1"/>
</dbReference>
<dbReference type="InterPro" id="IPR043502">
    <property type="entry name" value="DNA/RNA_pol_sf"/>
</dbReference>
<feature type="domain" description="UmuC" evidence="3">
    <location>
        <begin position="21"/>
        <end position="112"/>
    </location>
</feature>
<evidence type="ECO:0000259" key="3">
    <source>
        <dbReference type="PROSITE" id="PS50173"/>
    </source>
</evidence>
<dbReference type="SUPFAM" id="SSF56672">
    <property type="entry name" value="DNA/RNA polymerases"/>
    <property type="match status" value="1"/>
</dbReference>
<protein>
    <submittedName>
        <fullName evidence="4">Y-family DNA polymerase</fullName>
    </submittedName>
</protein>
<evidence type="ECO:0000313" key="4">
    <source>
        <dbReference type="EMBL" id="MFD1001603.1"/>
    </source>
</evidence>
<evidence type="ECO:0000256" key="1">
    <source>
        <dbReference type="ARBA" id="ARBA00010945"/>
    </source>
</evidence>
<comment type="caution">
    <text evidence="4">The sequence shown here is derived from an EMBL/GenBank/DDBJ whole genome shotgun (WGS) entry which is preliminary data.</text>
</comment>
<dbReference type="EMBL" id="JBHTKA010000007">
    <property type="protein sequence ID" value="MFD1001603.1"/>
    <property type="molecule type" value="Genomic_DNA"/>
</dbReference>
<accession>A0ABW3K6F0</accession>
<keyword evidence="5" id="KW-1185">Reference proteome</keyword>
<evidence type="ECO:0000256" key="2">
    <source>
        <dbReference type="ARBA" id="ARBA00022763"/>
    </source>
</evidence>
<dbReference type="InterPro" id="IPR050356">
    <property type="entry name" value="SulA_CellDiv_inhibitor"/>
</dbReference>
<dbReference type="InterPro" id="IPR043128">
    <property type="entry name" value="Rev_trsase/Diguanyl_cyclase"/>
</dbReference>
<sequence length="497" mass="57578">MAKRYVSIWFRYLTTDWFTLRQPPLKTLPFVLRASEHGRMIITAVNAIAEQQGITRGMALADARAMIPSLQVLDDKPDLSDKLLNRLAEWCIRFTPVVAKDPPDGLVLDATGCSHLWGGDIPYLQNIINKLYIRGYHVHAAMADTIGVAWGVARFGNTIVIERSKHIDALLHLPPQALRLEPEVVERLHKLGLHQVKQFIRMPRTSLRRRFGNHFMMRLVQALGQLDELLQPIEVPELYHERLPCLEPIVTAPGIEIALQQLLEKLCARLQREQKGLRKAILKCYRVDGKTEQVSIGTHLPSHHVEHLFKLFQLKLATIEPSLGIELFILEAPVVEDHYPQQEAMWQGTGGLHDVRLSELIDRLANKIGIHTIHRYLPDEHYWPERSFKAATSLQEKPTTYWPDTPRPLQLLKVPERIDVSAPIPDYPPMLFRYKGKVITIAKADGPERIEQEWWLQQGKHRDYYRVEDEAGNRYWLFRLGHYHEKIYQWFIHGFFA</sequence>
<dbReference type="PROSITE" id="PS50173">
    <property type="entry name" value="UMUC"/>
    <property type="match status" value="1"/>
</dbReference>
<dbReference type="RefSeq" id="WP_377581653.1">
    <property type="nucleotide sequence ID" value="NZ_JBHTKA010000007.1"/>
</dbReference>
<proteinExistence type="inferred from homology"/>
<dbReference type="PANTHER" id="PTHR35369:SF2">
    <property type="entry name" value="BLR3025 PROTEIN"/>
    <property type="match status" value="1"/>
</dbReference>
<dbReference type="InterPro" id="IPR001126">
    <property type="entry name" value="UmuC"/>
</dbReference>
<dbReference type="PANTHER" id="PTHR35369">
    <property type="entry name" value="BLR3025 PROTEIN-RELATED"/>
    <property type="match status" value="1"/>
</dbReference>
<name>A0ABW3K6F0_9BACT</name>
<organism evidence="4 5">
    <name type="scientific">Ohtaekwangia kribbensis</name>
    <dbReference type="NCBI Taxonomy" id="688913"/>
    <lineage>
        <taxon>Bacteria</taxon>
        <taxon>Pseudomonadati</taxon>
        <taxon>Bacteroidota</taxon>
        <taxon>Cytophagia</taxon>
        <taxon>Cytophagales</taxon>
        <taxon>Fulvivirgaceae</taxon>
        <taxon>Ohtaekwangia</taxon>
    </lineage>
</organism>
<dbReference type="Proteomes" id="UP001597112">
    <property type="component" value="Unassembled WGS sequence"/>
</dbReference>
<gene>
    <name evidence="4" type="ORF">ACFQ21_19895</name>
</gene>
<dbReference type="Pfam" id="PF00817">
    <property type="entry name" value="IMS"/>
    <property type="match status" value="1"/>
</dbReference>
<evidence type="ECO:0000313" key="5">
    <source>
        <dbReference type="Proteomes" id="UP001597112"/>
    </source>
</evidence>